<dbReference type="InterPro" id="IPR004358">
    <property type="entry name" value="Sig_transdc_His_kin-like_C"/>
</dbReference>
<evidence type="ECO:0000313" key="7">
    <source>
        <dbReference type="Proteomes" id="UP000183994"/>
    </source>
</evidence>
<organism evidence="6 7">
    <name type="scientific">Desulfatibacillum alkenivorans DSM 16219</name>
    <dbReference type="NCBI Taxonomy" id="1121393"/>
    <lineage>
        <taxon>Bacteria</taxon>
        <taxon>Pseudomonadati</taxon>
        <taxon>Thermodesulfobacteriota</taxon>
        <taxon>Desulfobacteria</taxon>
        <taxon>Desulfobacterales</taxon>
        <taxon>Desulfatibacillaceae</taxon>
        <taxon>Desulfatibacillum</taxon>
    </lineage>
</organism>
<dbReference type="STRING" id="1121393.SAMN02745216_05259"/>
<keyword evidence="7" id="KW-1185">Reference proteome</keyword>
<dbReference type="Pfam" id="PF08448">
    <property type="entry name" value="PAS_4"/>
    <property type="match status" value="1"/>
</dbReference>
<evidence type="ECO:0000313" key="6">
    <source>
        <dbReference type="EMBL" id="SHL48679.1"/>
    </source>
</evidence>
<feature type="domain" description="Histidine kinase" evidence="4">
    <location>
        <begin position="175"/>
        <end position="421"/>
    </location>
</feature>
<feature type="domain" description="PAS" evidence="5">
    <location>
        <begin position="41"/>
        <end position="85"/>
    </location>
</feature>
<dbReference type="CDD" id="cd00082">
    <property type="entry name" value="HisKA"/>
    <property type="match status" value="1"/>
</dbReference>
<dbReference type="CDD" id="cd00130">
    <property type="entry name" value="PAS"/>
    <property type="match status" value="1"/>
</dbReference>
<dbReference type="PROSITE" id="PS50112">
    <property type="entry name" value="PAS"/>
    <property type="match status" value="1"/>
</dbReference>
<evidence type="ECO:0000256" key="1">
    <source>
        <dbReference type="ARBA" id="ARBA00000085"/>
    </source>
</evidence>
<dbReference type="NCBIfam" id="TIGR00229">
    <property type="entry name" value="sensory_box"/>
    <property type="match status" value="1"/>
</dbReference>
<name>A0A1M7B1Z9_9BACT</name>
<accession>A0A1M7B1Z9</accession>
<dbReference type="SMART" id="SM00387">
    <property type="entry name" value="HATPase_c"/>
    <property type="match status" value="1"/>
</dbReference>
<dbReference type="Gene3D" id="3.30.565.10">
    <property type="entry name" value="Histidine kinase-like ATPase, C-terminal domain"/>
    <property type="match status" value="1"/>
</dbReference>
<dbReference type="AlphaFoldDB" id="A0A1M7B1Z9"/>
<evidence type="ECO:0000259" key="5">
    <source>
        <dbReference type="PROSITE" id="PS50112"/>
    </source>
</evidence>
<keyword evidence="3" id="KW-0597">Phosphoprotein</keyword>
<protein>
    <recommendedName>
        <fullName evidence="2">histidine kinase</fullName>
        <ecNumber evidence="2">2.7.13.3</ecNumber>
    </recommendedName>
</protein>
<sequence length="423" mass="47589">MKNHSDADVKRIQSLLGFGEFSARKSYYPELQKRIEELEKLQNLLSGIINSMPSALVALDAQGRVTQWNAEAERLSGLSSSQALGMPAVEALPLFKEHRDWVQKAVQESAVSKKERIKSGTQENPKYYDVTIYPLVQDHVKGSVIRVDDVTEKVRIEEIMVQSEKMLSIGGLAAGMAHEINNPLAGILHNAQIIAFRLSKELRKNHEIAAQCGVTMDIISDYVSRRSIMDKIRDIRTSGERAADIVSNMLSFSRKTEAEFEAQDLHVLLDHTIELASKDYDLKKKYDFRQIRMTRDYAPNLPHLHCVGGQIQQVFLNLLINIAQAMNENKEQEQPPQITLRTALEPDMIRIEVEDNGPGMTPFVKKRIFEPFFTTKRPGKGTGLGLAVSYFIVTKTHHGTMHVESTPGQGATFIIRLPLAQSE</sequence>
<reference evidence="7" key="1">
    <citation type="submission" date="2016-11" db="EMBL/GenBank/DDBJ databases">
        <authorList>
            <person name="Varghese N."/>
            <person name="Submissions S."/>
        </authorList>
    </citation>
    <scope>NUCLEOTIDE SEQUENCE [LARGE SCALE GENOMIC DNA]</scope>
    <source>
        <strain evidence="7">DSM 16219</strain>
    </source>
</reference>
<gene>
    <name evidence="6" type="ORF">SAMN02745216_05259</name>
</gene>
<dbReference type="Pfam" id="PF02518">
    <property type="entry name" value="HATPase_c"/>
    <property type="match status" value="1"/>
</dbReference>
<dbReference type="Pfam" id="PF00512">
    <property type="entry name" value="HisKA"/>
    <property type="match status" value="1"/>
</dbReference>
<dbReference type="InterPro" id="IPR013656">
    <property type="entry name" value="PAS_4"/>
</dbReference>
<dbReference type="Gene3D" id="1.10.287.130">
    <property type="match status" value="1"/>
</dbReference>
<evidence type="ECO:0000256" key="3">
    <source>
        <dbReference type="ARBA" id="ARBA00022553"/>
    </source>
</evidence>
<evidence type="ECO:0000256" key="2">
    <source>
        <dbReference type="ARBA" id="ARBA00012438"/>
    </source>
</evidence>
<dbReference type="GO" id="GO:0000155">
    <property type="term" value="F:phosphorelay sensor kinase activity"/>
    <property type="evidence" value="ECO:0007669"/>
    <property type="project" value="InterPro"/>
</dbReference>
<dbReference type="InterPro" id="IPR003594">
    <property type="entry name" value="HATPase_dom"/>
</dbReference>
<dbReference type="RefSeq" id="WP_073479206.1">
    <property type="nucleotide sequence ID" value="NZ_FQZU01000077.1"/>
</dbReference>
<dbReference type="InterPro" id="IPR035965">
    <property type="entry name" value="PAS-like_dom_sf"/>
</dbReference>
<dbReference type="InterPro" id="IPR003661">
    <property type="entry name" value="HisK_dim/P_dom"/>
</dbReference>
<dbReference type="Proteomes" id="UP000183994">
    <property type="component" value="Unassembled WGS sequence"/>
</dbReference>
<dbReference type="EMBL" id="FQZU01000077">
    <property type="protein sequence ID" value="SHL48679.1"/>
    <property type="molecule type" value="Genomic_DNA"/>
</dbReference>
<dbReference type="PROSITE" id="PS50109">
    <property type="entry name" value="HIS_KIN"/>
    <property type="match status" value="1"/>
</dbReference>
<dbReference type="PRINTS" id="PR00344">
    <property type="entry name" value="BCTRLSENSOR"/>
</dbReference>
<dbReference type="InterPro" id="IPR000014">
    <property type="entry name" value="PAS"/>
</dbReference>
<comment type="catalytic activity">
    <reaction evidence="1">
        <text>ATP + protein L-histidine = ADP + protein N-phospho-L-histidine.</text>
        <dbReference type="EC" id="2.7.13.3"/>
    </reaction>
</comment>
<dbReference type="SMART" id="SM00091">
    <property type="entry name" value="PAS"/>
    <property type="match status" value="1"/>
</dbReference>
<dbReference type="InterPro" id="IPR036097">
    <property type="entry name" value="HisK_dim/P_sf"/>
</dbReference>
<dbReference type="SUPFAM" id="SSF47384">
    <property type="entry name" value="Homodimeric domain of signal transducing histidine kinase"/>
    <property type="match status" value="1"/>
</dbReference>
<dbReference type="OrthoDB" id="5439205at2"/>
<dbReference type="PANTHER" id="PTHR43065">
    <property type="entry name" value="SENSOR HISTIDINE KINASE"/>
    <property type="match status" value="1"/>
</dbReference>
<dbReference type="InterPro" id="IPR036890">
    <property type="entry name" value="HATPase_C_sf"/>
</dbReference>
<dbReference type="SMART" id="SM00388">
    <property type="entry name" value="HisKA"/>
    <property type="match status" value="1"/>
</dbReference>
<dbReference type="SUPFAM" id="SSF55785">
    <property type="entry name" value="PYP-like sensor domain (PAS domain)"/>
    <property type="match status" value="1"/>
</dbReference>
<dbReference type="InterPro" id="IPR005467">
    <property type="entry name" value="His_kinase_dom"/>
</dbReference>
<dbReference type="Gene3D" id="3.30.450.20">
    <property type="entry name" value="PAS domain"/>
    <property type="match status" value="1"/>
</dbReference>
<dbReference type="EC" id="2.7.13.3" evidence="2"/>
<dbReference type="PANTHER" id="PTHR43065:SF42">
    <property type="entry name" value="TWO-COMPONENT SENSOR PPRA"/>
    <property type="match status" value="1"/>
</dbReference>
<dbReference type="SUPFAM" id="SSF55874">
    <property type="entry name" value="ATPase domain of HSP90 chaperone/DNA topoisomerase II/histidine kinase"/>
    <property type="match status" value="1"/>
</dbReference>
<proteinExistence type="predicted"/>
<evidence type="ECO:0000259" key="4">
    <source>
        <dbReference type="PROSITE" id="PS50109"/>
    </source>
</evidence>